<accession>A0A426YFC6</accession>
<proteinExistence type="predicted"/>
<protein>
    <submittedName>
        <fullName evidence="2">Uncharacterized protein</fullName>
    </submittedName>
</protein>
<gene>
    <name evidence="2" type="ORF">B296_00021204</name>
</gene>
<dbReference type="Proteomes" id="UP000287651">
    <property type="component" value="Unassembled WGS sequence"/>
</dbReference>
<evidence type="ECO:0000256" key="1">
    <source>
        <dbReference type="SAM" id="MobiDB-lite"/>
    </source>
</evidence>
<sequence length="220" mass="24561">MSSSIRCQARSHNHRAGGGRNMQLSHGPAATVSPTGTCGHSLKFVRQFEMLRSFSCCWVSGIKRMGGFGDKGFGLEGWLRVAVDGSNRFGRDWWPRKIRSVVEGCGCDRSLFWAAVLGAVRVMKIGYDGCVLRLEGCPKDVAVGGSKMVRVWWVERRKKTKIFTSKRLQFGRKRSKVYQQVFDITKAIVKNSWKIGQKNHSSKIKISSVMSLNSAAQLLS</sequence>
<evidence type="ECO:0000313" key="2">
    <source>
        <dbReference type="EMBL" id="RRT50444.1"/>
    </source>
</evidence>
<evidence type="ECO:0000313" key="3">
    <source>
        <dbReference type="Proteomes" id="UP000287651"/>
    </source>
</evidence>
<comment type="caution">
    <text evidence="2">The sequence shown here is derived from an EMBL/GenBank/DDBJ whole genome shotgun (WGS) entry which is preliminary data.</text>
</comment>
<organism evidence="2 3">
    <name type="scientific">Ensete ventricosum</name>
    <name type="common">Abyssinian banana</name>
    <name type="synonym">Musa ensete</name>
    <dbReference type="NCBI Taxonomy" id="4639"/>
    <lineage>
        <taxon>Eukaryota</taxon>
        <taxon>Viridiplantae</taxon>
        <taxon>Streptophyta</taxon>
        <taxon>Embryophyta</taxon>
        <taxon>Tracheophyta</taxon>
        <taxon>Spermatophyta</taxon>
        <taxon>Magnoliopsida</taxon>
        <taxon>Liliopsida</taxon>
        <taxon>Zingiberales</taxon>
        <taxon>Musaceae</taxon>
        <taxon>Ensete</taxon>
    </lineage>
</organism>
<dbReference type="EMBL" id="AMZH03012762">
    <property type="protein sequence ID" value="RRT50444.1"/>
    <property type="molecule type" value="Genomic_DNA"/>
</dbReference>
<name>A0A426YFC6_ENSVE</name>
<feature type="region of interest" description="Disordered" evidence="1">
    <location>
        <begin position="1"/>
        <end position="26"/>
    </location>
</feature>
<reference evidence="2 3" key="1">
    <citation type="journal article" date="2014" name="Agronomy (Basel)">
        <title>A Draft Genome Sequence for Ensete ventricosum, the Drought-Tolerant Tree Against Hunger.</title>
        <authorList>
            <person name="Harrison J."/>
            <person name="Moore K.A."/>
            <person name="Paszkiewicz K."/>
            <person name="Jones T."/>
            <person name="Grant M."/>
            <person name="Ambacheew D."/>
            <person name="Muzemil S."/>
            <person name="Studholme D.J."/>
        </authorList>
    </citation>
    <scope>NUCLEOTIDE SEQUENCE [LARGE SCALE GENOMIC DNA]</scope>
</reference>
<dbReference type="AlphaFoldDB" id="A0A426YFC6"/>